<sequence length="230" mass="25687">MALYNGVNLELPTLEHEFVKVFHEGDGISTDYASFALYNMVSGVSPSRLEKIASIPQDEWEAYSIETQCVRPAQPTTDFAGRSLTDVVAAHVAMDKELEPTDGGAVNAGWHPSIFVVVTNEDIEDHGLMLVYVDNAFASNDEYRRVGENEDEEKEDDHDDNGSEAEGDGFQGLMLRRFFFPPKDMGSIISGIARSDERPSWTHKQYNMDGEYSGDSEKNDAEDEEDSEEE</sequence>
<feature type="region of interest" description="Disordered" evidence="1">
    <location>
        <begin position="190"/>
        <end position="230"/>
    </location>
</feature>
<accession>A0ABR2HZV0</accession>
<comment type="caution">
    <text evidence="2">The sequence shown here is derived from an EMBL/GenBank/DDBJ whole genome shotgun (WGS) entry which is preliminary data.</text>
</comment>
<evidence type="ECO:0000256" key="1">
    <source>
        <dbReference type="SAM" id="MobiDB-lite"/>
    </source>
</evidence>
<feature type="compositionally biased region" description="Acidic residues" evidence="1">
    <location>
        <begin position="149"/>
        <end position="167"/>
    </location>
</feature>
<protein>
    <submittedName>
        <fullName evidence="2">Choline transport protein</fullName>
    </submittedName>
</protein>
<feature type="region of interest" description="Disordered" evidence="1">
    <location>
        <begin position="145"/>
        <end position="168"/>
    </location>
</feature>
<organism evidence="2 3">
    <name type="scientific">Apiospora arundinis</name>
    <dbReference type="NCBI Taxonomy" id="335852"/>
    <lineage>
        <taxon>Eukaryota</taxon>
        <taxon>Fungi</taxon>
        <taxon>Dikarya</taxon>
        <taxon>Ascomycota</taxon>
        <taxon>Pezizomycotina</taxon>
        <taxon>Sordariomycetes</taxon>
        <taxon>Xylariomycetidae</taxon>
        <taxon>Amphisphaeriales</taxon>
        <taxon>Apiosporaceae</taxon>
        <taxon>Apiospora</taxon>
    </lineage>
</organism>
<keyword evidence="3" id="KW-1185">Reference proteome</keyword>
<dbReference type="Proteomes" id="UP001390339">
    <property type="component" value="Unassembled WGS sequence"/>
</dbReference>
<name>A0ABR2HZV0_9PEZI</name>
<proteinExistence type="predicted"/>
<gene>
    <name evidence="2" type="ORF">PGQ11_011344</name>
</gene>
<reference evidence="2 3" key="1">
    <citation type="journal article" date="2024" name="IMA Fungus">
        <title>Apiospora arundinis, a panoply of carbohydrate-active enzymes and secondary metabolites.</title>
        <authorList>
            <person name="Sorensen T."/>
            <person name="Petersen C."/>
            <person name="Muurmann A.T."/>
            <person name="Christiansen J.V."/>
            <person name="Brundto M.L."/>
            <person name="Overgaard C.K."/>
            <person name="Boysen A.T."/>
            <person name="Wollenberg R.D."/>
            <person name="Larsen T.O."/>
            <person name="Sorensen J.L."/>
            <person name="Nielsen K.L."/>
            <person name="Sondergaard T.E."/>
        </authorList>
    </citation>
    <scope>NUCLEOTIDE SEQUENCE [LARGE SCALE GENOMIC DNA]</scope>
    <source>
        <strain evidence="2 3">AAU 773</strain>
    </source>
</reference>
<evidence type="ECO:0000313" key="3">
    <source>
        <dbReference type="Proteomes" id="UP001390339"/>
    </source>
</evidence>
<feature type="compositionally biased region" description="Acidic residues" evidence="1">
    <location>
        <begin position="220"/>
        <end position="230"/>
    </location>
</feature>
<dbReference type="EMBL" id="JAPCWZ010000007">
    <property type="protein sequence ID" value="KAK8855432.1"/>
    <property type="molecule type" value="Genomic_DNA"/>
</dbReference>
<evidence type="ECO:0000313" key="2">
    <source>
        <dbReference type="EMBL" id="KAK8855432.1"/>
    </source>
</evidence>